<dbReference type="Proteomes" id="UP000292886">
    <property type="component" value="Chromosome"/>
</dbReference>
<dbReference type="RefSeq" id="WP_133362461.1">
    <property type="nucleotide sequence ID" value="NZ_CP037940.1"/>
</dbReference>
<evidence type="ECO:0000313" key="2">
    <source>
        <dbReference type="Proteomes" id="UP000292886"/>
    </source>
</evidence>
<reference evidence="2" key="1">
    <citation type="submission" date="2019-03" db="EMBL/GenBank/DDBJ databases">
        <title>Weissella sp. 26KH-42 Genome sequencing.</title>
        <authorList>
            <person name="Heo J."/>
            <person name="Kim S.-J."/>
            <person name="Kim J.-S."/>
            <person name="Hong S.-B."/>
            <person name="Kwon S.-W."/>
        </authorList>
    </citation>
    <scope>NUCLEOTIDE SEQUENCE [LARGE SCALE GENOMIC DNA]</scope>
    <source>
        <strain evidence="2">26KH-42</strain>
    </source>
</reference>
<proteinExistence type="predicted"/>
<sequence length="121" mass="13515">MAIPPDWGFAGNLALLQNESASEVFLHERGHVQDDEGNFISGYSDEAIPVQMTISAMNENTDVQTYGDKVMNMKVGKTISNSINEFANENDGISLDGENVVYRIVSIRTLRTHKRVILERK</sequence>
<accession>A0A4P6YRW4</accession>
<protein>
    <submittedName>
        <fullName evidence="1">Uncharacterized protein</fullName>
    </submittedName>
</protein>
<name>A0A4P6YRW4_9LACO</name>
<dbReference type="EMBL" id="CP037940">
    <property type="protein sequence ID" value="QBO35381.1"/>
    <property type="molecule type" value="Genomic_DNA"/>
</dbReference>
<dbReference type="OrthoDB" id="2637769at2"/>
<organism evidence="1 2">
    <name type="scientific">Periweissella cryptocerci</name>
    <dbReference type="NCBI Taxonomy" id="2506420"/>
    <lineage>
        <taxon>Bacteria</taxon>
        <taxon>Bacillati</taxon>
        <taxon>Bacillota</taxon>
        <taxon>Bacilli</taxon>
        <taxon>Lactobacillales</taxon>
        <taxon>Lactobacillaceae</taxon>
        <taxon>Periweissella</taxon>
    </lineage>
</organism>
<gene>
    <name evidence="1" type="ORF">EQG49_02315</name>
</gene>
<dbReference type="KEGG" id="wei:EQG49_02315"/>
<evidence type="ECO:0000313" key="1">
    <source>
        <dbReference type="EMBL" id="QBO35381.1"/>
    </source>
</evidence>
<keyword evidence="2" id="KW-1185">Reference proteome</keyword>
<dbReference type="AlphaFoldDB" id="A0A4P6YRW4"/>